<dbReference type="PANTHER" id="PTHR38589:SF1">
    <property type="entry name" value="BLR0621 PROTEIN"/>
    <property type="match status" value="1"/>
</dbReference>
<accession>A0A1C6UX94</accession>
<reference evidence="3 4" key="1">
    <citation type="submission" date="2016-06" db="EMBL/GenBank/DDBJ databases">
        <authorList>
            <person name="Kjaerup R.B."/>
            <person name="Dalgaard T.S."/>
            <person name="Juul-Madsen H.R."/>
        </authorList>
    </citation>
    <scope>NUCLEOTIDE SEQUENCE [LARGE SCALE GENOMIC DNA]</scope>
    <source>
        <strain evidence="3 4">DSM 45577</strain>
    </source>
</reference>
<keyword evidence="2" id="KW-0732">Signal</keyword>
<feature type="compositionally biased region" description="Basic residues" evidence="1">
    <location>
        <begin position="208"/>
        <end position="224"/>
    </location>
</feature>
<dbReference type="PANTHER" id="PTHR38589">
    <property type="entry name" value="BLR0621 PROTEIN"/>
    <property type="match status" value="1"/>
</dbReference>
<protein>
    <submittedName>
        <fullName evidence="3">L,D-peptidoglycan transpeptidase YkuD, ErfK/YbiS/YcfS/YnhG family</fullName>
    </submittedName>
</protein>
<evidence type="ECO:0000256" key="2">
    <source>
        <dbReference type="SAM" id="SignalP"/>
    </source>
</evidence>
<feature type="signal peptide" evidence="2">
    <location>
        <begin position="1"/>
        <end position="20"/>
    </location>
</feature>
<dbReference type="Proteomes" id="UP000198937">
    <property type="component" value="Unassembled WGS sequence"/>
</dbReference>
<dbReference type="STRING" id="683228.GA0070617_3890"/>
<sequence length="274" mass="28982">MKRRTLILGAAVGAVVPAGAATTAGATRSAGGAAVAPSDKRGDPTPANRADRLTTLPSQTRQVVVVAGNGYATTHATLETFERIRGRWTPVTAALPARIGSKGFSDNHVEGVATTPTGVYSVGPTMYGISADPGVRYPYHRLVTNDWWNENPKSPAYNTFQHTATNPGGYSEALWKEVPAYTHFAVITYNMPPNVAKPVPNAGSGIFLHHRRRPGTGRVRRLGGGHHPAAGRPAGLLPGDDLPALQRPGGDRGSGRRRRLRRTGPESDRGPNPG</sequence>
<feature type="chain" id="PRO_5008748172" evidence="2">
    <location>
        <begin position="21"/>
        <end position="274"/>
    </location>
</feature>
<evidence type="ECO:0000256" key="1">
    <source>
        <dbReference type="SAM" id="MobiDB-lite"/>
    </source>
</evidence>
<dbReference type="AlphaFoldDB" id="A0A1C6UX94"/>
<organism evidence="3 4">
    <name type="scientific">Micromonospora yangpuensis</name>
    <dbReference type="NCBI Taxonomy" id="683228"/>
    <lineage>
        <taxon>Bacteria</taxon>
        <taxon>Bacillati</taxon>
        <taxon>Actinomycetota</taxon>
        <taxon>Actinomycetes</taxon>
        <taxon>Micromonosporales</taxon>
        <taxon>Micromonosporaceae</taxon>
        <taxon>Micromonospora</taxon>
    </lineage>
</organism>
<keyword evidence="4" id="KW-1185">Reference proteome</keyword>
<feature type="compositionally biased region" description="Low complexity" evidence="1">
    <location>
        <begin position="26"/>
        <end position="36"/>
    </location>
</feature>
<gene>
    <name evidence="3" type="ORF">GA0070617_3890</name>
</gene>
<feature type="region of interest" description="Disordered" evidence="1">
    <location>
        <begin position="207"/>
        <end position="274"/>
    </location>
</feature>
<feature type="compositionally biased region" description="Basic and acidic residues" evidence="1">
    <location>
        <begin position="263"/>
        <end position="274"/>
    </location>
</feature>
<name>A0A1C6UX94_9ACTN</name>
<feature type="region of interest" description="Disordered" evidence="1">
    <location>
        <begin position="26"/>
        <end position="52"/>
    </location>
</feature>
<dbReference type="EMBL" id="FMIA01000002">
    <property type="protein sequence ID" value="SCL58704.1"/>
    <property type="molecule type" value="Genomic_DNA"/>
</dbReference>
<evidence type="ECO:0000313" key="3">
    <source>
        <dbReference type="EMBL" id="SCL58704.1"/>
    </source>
</evidence>
<proteinExistence type="predicted"/>
<evidence type="ECO:0000313" key="4">
    <source>
        <dbReference type="Proteomes" id="UP000198937"/>
    </source>
</evidence>
<feature type="compositionally biased region" description="Low complexity" evidence="1">
    <location>
        <begin position="227"/>
        <end position="236"/>
    </location>
</feature>